<dbReference type="SMART" id="SM00239">
    <property type="entry name" value="C2"/>
    <property type="match status" value="1"/>
</dbReference>
<feature type="domain" description="MHD2" evidence="3">
    <location>
        <begin position="894"/>
        <end position="1050"/>
    </location>
</feature>
<dbReference type="PROSITE" id="PS51258">
    <property type="entry name" value="MHD1"/>
    <property type="match status" value="1"/>
</dbReference>
<protein>
    <recommendedName>
        <fullName evidence="6">C2 domain-containing protein</fullName>
    </recommendedName>
</protein>
<comment type="caution">
    <text evidence="4">The sequence shown here is derived from an EMBL/GenBank/DDBJ whole genome shotgun (WGS) entry which is preliminary data.</text>
</comment>
<dbReference type="AlphaFoldDB" id="A0A1A0H6X6"/>
<evidence type="ECO:0000259" key="3">
    <source>
        <dbReference type="PROSITE" id="PS51259"/>
    </source>
</evidence>
<dbReference type="InterPro" id="IPR052811">
    <property type="entry name" value="Glucose_resp_signaling"/>
</dbReference>
<feature type="domain" description="C2" evidence="1">
    <location>
        <begin position="691"/>
        <end position="814"/>
    </location>
</feature>
<evidence type="ECO:0000313" key="4">
    <source>
        <dbReference type="EMBL" id="OBA19662.1"/>
    </source>
</evidence>
<dbReference type="InterPro" id="IPR010439">
    <property type="entry name" value="MUN_dom"/>
</dbReference>
<dbReference type="Gene3D" id="1.20.58.1100">
    <property type="match status" value="1"/>
</dbReference>
<dbReference type="STRING" id="869754.A0A1A0H6X6"/>
<accession>A0A1A0H6X6</accession>
<dbReference type="PANTHER" id="PTHR47263:SF1">
    <property type="entry name" value="C2 DOMAIN PROTEIN (AFU_ORTHOLOGUE AFUA_7G02350)"/>
    <property type="match status" value="1"/>
</dbReference>
<dbReference type="SUPFAM" id="SSF49562">
    <property type="entry name" value="C2 domain (Calcium/lipid-binding domain, CaLB)"/>
    <property type="match status" value="1"/>
</dbReference>
<dbReference type="InterPro" id="IPR014772">
    <property type="entry name" value="Munc13_dom-2"/>
</dbReference>
<dbReference type="PROSITE" id="PS50004">
    <property type="entry name" value="C2"/>
    <property type="match status" value="1"/>
</dbReference>
<dbReference type="CDD" id="cd04043">
    <property type="entry name" value="C2_Munc13_fungal"/>
    <property type="match status" value="1"/>
</dbReference>
<dbReference type="PANTHER" id="PTHR47263">
    <property type="entry name" value="ADENYLATE CYCLASE ACTIVATION PROTEIN GIT1"/>
    <property type="match status" value="1"/>
</dbReference>
<dbReference type="Proteomes" id="UP000092555">
    <property type="component" value="Unassembled WGS sequence"/>
</dbReference>
<organism evidence="4 5">
    <name type="scientific">Metschnikowia bicuspidata var. bicuspidata NRRL YB-4993</name>
    <dbReference type="NCBI Taxonomy" id="869754"/>
    <lineage>
        <taxon>Eukaryota</taxon>
        <taxon>Fungi</taxon>
        <taxon>Dikarya</taxon>
        <taxon>Ascomycota</taxon>
        <taxon>Saccharomycotina</taxon>
        <taxon>Pichiomycetes</taxon>
        <taxon>Metschnikowiaceae</taxon>
        <taxon>Metschnikowia</taxon>
    </lineage>
</organism>
<name>A0A1A0H6X6_9ASCO</name>
<dbReference type="Gene3D" id="2.60.40.150">
    <property type="entry name" value="C2 domain"/>
    <property type="match status" value="1"/>
</dbReference>
<gene>
    <name evidence="4" type="ORF">METBIDRAFT_79658</name>
</gene>
<dbReference type="PROSITE" id="PS51259">
    <property type="entry name" value="MHD2"/>
    <property type="match status" value="1"/>
</dbReference>
<evidence type="ECO:0008006" key="6">
    <source>
        <dbReference type="Google" id="ProtNLM"/>
    </source>
</evidence>
<evidence type="ECO:0000259" key="1">
    <source>
        <dbReference type="PROSITE" id="PS50004"/>
    </source>
</evidence>
<proteinExistence type="predicted"/>
<reference evidence="4 5" key="1">
    <citation type="submission" date="2016-05" db="EMBL/GenBank/DDBJ databases">
        <title>Comparative genomics of biotechnologically important yeasts.</title>
        <authorList>
            <consortium name="DOE Joint Genome Institute"/>
            <person name="Riley R."/>
            <person name="Haridas S."/>
            <person name="Wolfe K.H."/>
            <person name="Lopes M.R."/>
            <person name="Hittinger C.T."/>
            <person name="Goker M."/>
            <person name="Salamov A."/>
            <person name="Wisecaver J."/>
            <person name="Long T.M."/>
            <person name="Aerts A.L."/>
            <person name="Barry K."/>
            <person name="Choi C."/>
            <person name="Clum A."/>
            <person name="Coughlan A.Y."/>
            <person name="Deshpande S."/>
            <person name="Douglass A.P."/>
            <person name="Hanson S.J."/>
            <person name="Klenk H.-P."/>
            <person name="LaButti K."/>
            <person name="Lapidus A."/>
            <person name="Lindquist E."/>
            <person name="Lipzen A."/>
            <person name="Meier-kolthoff J.P."/>
            <person name="Ohm R.A."/>
            <person name="Otillar R.P."/>
            <person name="Pangilinan J."/>
            <person name="Peng Y."/>
            <person name="Rokas A."/>
            <person name="Rosa C.A."/>
            <person name="Scheuner C."/>
            <person name="Sibirny A.A."/>
            <person name="Slot J.C."/>
            <person name="Stielow J.B."/>
            <person name="Sun H."/>
            <person name="Kurtzman C.P."/>
            <person name="Blackwell M."/>
            <person name="Grigoriev I.V."/>
            <person name="Jeffries T.W."/>
        </authorList>
    </citation>
    <scope>NUCLEOTIDE SEQUENCE [LARGE SCALE GENOMIC DNA]</scope>
    <source>
        <strain evidence="4 5">NRRL YB-4993</strain>
    </source>
</reference>
<sequence>MKFVSTANKEVIKMGLIPSEETSAVVFCQAETFIGIIIKLVQKDKNSDALVAKLNEHRASLSPLKSPTPSFSVSSSISSSSGATANSILPAPSFELSDIDQSHLALLKSLFAVDSAQLQQDILRLKSYVNQKALSKDIEQVLFYVGKDIGSNSPASFATPQAYEEWKQRETALCDLLAKKYPVPAPKKLLPAPLLPPGEEFYIMPLKSVTVPFFVTLCKLCLLDQRKKTDTSAINSEDILILTNKSKDLLMLCGRLWRIDALTKAVCFYTAAHLSGILIDPFFSANAKNLCPILLESTRIVLQTCKRVAEDGGLDWEEKHKWTLKDQEEWANNLGFTFSELFYSIKDSLGAVLSRTIKPKFGTYLAFLADYIETDPLFCRVEATNLPKKWEKRLTKALIRTSESLYAEYLAKLPRDNTVSVTHVLNIADCLVEDVKLLQKRYKNPLLGFLNVSKTHAAVVMGMFASDSENILRHIIAHINARDEFLSYADALEVYKSICEIRSIYQQVSPSSPFAFNLEKFFFVYLQSWVSESSEKIKAFVNNALLEDSFQPIDIEDDEKKYSTSVQDIFTFIRQYLKILADLNWQDEYQLALIYTTLIKSISSCCLHYATEISEMIMNDLNREVEKQDTGLNPKHQSGWLAEVKSIVNNIQLGNQKIDVEPFNFTSRTCIGLNNLNAMIQHLSKMEQNLNPEEVSAKVQERNPGSRQEFTSHVFSIRVVKAENLKSSTESSNIKPYLTLIDTLAKKRIAKTRTMDSANPEWDEEFEISVEANSAITLSTTVWEERLGSHGVCGRALIQLEPRKFKHDGIPQDVYLDLDPDGRLLVEIAVENEREDAIFAMGRAHRTLSRSQQRIIKMIVAKFSEFIRHCVSRTTLKSVCGGNGNVRPSQAQMDEAMMPLYTYLNVNLLVLAQYLTKDLLTCVMLEAWKVIVSCADELLLPKLTSARGIKLLGIKGKVQSSGNMKVGWQSAVTSAVANVTNSLSLLGFGKTLTNNEIETVIGWLNFLCFDFFYNEGNGPPIHDLKNEQYQSLLLIPVYYDKDIPFLIHEIERLSPAFLQTLREKNNVFAACSNGNDTAKLRSKAGSIARTLTIQANATANARAIAAKEAEELQHDPLVAQTSAENIILRLLLVKDEKLFVSKRLEQRERLSHTIATERLAKAAAEGTFFR</sequence>
<dbReference type="OrthoDB" id="2015333at2759"/>
<dbReference type="Pfam" id="PF00168">
    <property type="entry name" value="C2"/>
    <property type="match status" value="1"/>
</dbReference>
<feature type="domain" description="MHD1" evidence="2">
    <location>
        <begin position="492"/>
        <end position="613"/>
    </location>
</feature>
<dbReference type="GeneID" id="30032083"/>
<keyword evidence="5" id="KW-1185">Reference proteome</keyword>
<dbReference type="InterPro" id="IPR014770">
    <property type="entry name" value="Munc13_1"/>
</dbReference>
<evidence type="ECO:0000313" key="5">
    <source>
        <dbReference type="Proteomes" id="UP000092555"/>
    </source>
</evidence>
<dbReference type="Pfam" id="PF06292">
    <property type="entry name" value="MUN"/>
    <property type="match status" value="1"/>
</dbReference>
<dbReference type="InterPro" id="IPR000008">
    <property type="entry name" value="C2_dom"/>
</dbReference>
<dbReference type="RefSeq" id="XP_018710190.1">
    <property type="nucleotide sequence ID" value="XM_018859107.1"/>
</dbReference>
<dbReference type="InterPro" id="IPR035892">
    <property type="entry name" value="C2_domain_sf"/>
</dbReference>
<dbReference type="Gene3D" id="1.10.357.50">
    <property type="match status" value="1"/>
</dbReference>
<dbReference type="EMBL" id="LXTC01000006">
    <property type="protein sequence ID" value="OBA19662.1"/>
    <property type="molecule type" value="Genomic_DNA"/>
</dbReference>
<evidence type="ECO:0000259" key="2">
    <source>
        <dbReference type="PROSITE" id="PS51258"/>
    </source>
</evidence>